<dbReference type="EMBL" id="FOZK01000002">
    <property type="protein sequence ID" value="SFR97364.1"/>
    <property type="molecule type" value="Genomic_DNA"/>
</dbReference>
<proteinExistence type="predicted"/>
<dbReference type="RefSeq" id="WP_089816075.1">
    <property type="nucleotide sequence ID" value="NZ_FOZK01000002.1"/>
</dbReference>
<sequence>MPTVTINVDDDLKAQMEDHPEINWSEIARSAFEEKIDDLEMMNRLTSDSELTDEDVDELAELIDSNVAERLAGQ</sequence>
<protein>
    <submittedName>
        <fullName evidence="1">Uncharacterized protein</fullName>
    </submittedName>
</protein>
<dbReference type="Proteomes" id="UP000199062">
    <property type="component" value="Unassembled WGS sequence"/>
</dbReference>
<accession>A0A1I6L1L3</accession>
<evidence type="ECO:0000313" key="2">
    <source>
        <dbReference type="Proteomes" id="UP000199062"/>
    </source>
</evidence>
<organism evidence="1 2">
    <name type="scientific">Halomicrobium zhouii</name>
    <dbReference type="NCBI Taxonomy" id="767519"/>
    <lineage>
        <taxon>Archaea</taxon>
        <taxon>Methanobacteriati</taxon>
        <taxon>Methanobacteriota</taxon>
        <taxon>Stenosarchaea group</taxon>
        <taxon>Halobacteria</taxon>
        <taxon>Halobacteriales</taxon>
        <taxon>Haloarculaceae</taxon>
        <taxon>Halomicrobium</taxon>
    </lineage>
</organism>
<dbReference type="AlphaFoldDB" id="A0A1I6L1L3"/>
<evidence type="ECO:0000313" key="1">
    <source>
        <dbReference type="EMBL" id="SFR97364.1"/>
    </source>
</evidence>
<name>A0A1I6L1L3_9EURY</name>
<gene>
    <name evidence="1" type="ORF">SAMN05216559_1839</name>
</gene>
<dbReference type="OrthoDB" id="39930at2157"/>
<reference evidence="1 2" key="1">
    <citation type="submission" date="2016-10" db="EMBL/GenBank/DDBJ databases">
        <authorList>
            <person name="de Groot N.N."/>
        </authorList>
    </citation>
    <scope>NUCLEOTIDE SEQUENCE [LARGE SCALE GENOMIC DNA]</scope>
    <source>
        <strain evidence="1 2">CGMCC 1.10457</strain>
    </source>
</reference>
<keyword evidence="2" id="KW-1185">Reference proteome</keyword>